<dbReference type="Pfam" id="PF21068">
    <property type="entry name" value="ATPgraspMvdD"/>
    <property type="match status" value="1"/>
</dbReference>
<evidence type="ECO:0000313" key="4">
    <source>
        <dbReference type="Proteomes" id="UP000694257"/>
    </source>
</evidence>
<evidence type="ECO:0000256" key="1">
    <source>
        <dbReference type="PROSITE-ProRule" id="PRU00409"/>
    </source>
</evidence>
<dbReference type="PROSITE" id="PS50975">
    <property type="entry name" value="ATP_GRASP"/>
    <property type="match status" value="1"/>
</dbReference>
<gene>
    <name evidence="3" type="ORF">KV110_14805</name>
</gene>
<dbReference type="PANTHER" id="PTHR21621:SF0">
    <property type="entry name" value="BETA-CITRYLGLUTAMATE SYNTHASE B-RELATED"/>
    <property type="match status" value="1"/>
</dbReference>
<keyword evidence="1" id="KW-0547">Nucleotide-binding</keyword>
<name>A0ABX8RXD2_NOCIO</name>
<dbReference type="InterPro" id="IPR048936">
    <property type="entry name" value="MvdD-like_ATPgrasp"/>
</dbReference>
<evidence type="ECO:0000259" key="2">
    <source>
        <dbReference type="PROSITE" id="PS50975"/>
    </source>
</evidence>
<protein>
    <recommendedName>
        <fullName evidence="2">ATP-grasp domain-containing protein</fullName>
    </recommendedName>
</protein>
<keyword evidence="4" id="KW-1185">Reference proteome</keyword>
<organism evidence="3 4">
    <name type="scientific">Nocardia iowensis</name>
    <dbReference type="NCBI Taxonomy" id="204891"/>
    <lineage>
        <taxon>Bacteria</taxon>
        <taxon>Bacillati</taxon>
        <taxon>Actinomycetota</taxon>
        <taxon>Actinomycetes</taxon>
        <taxon>Mycobacteriales</taxon>
        <taxon>Nocardiaceae</taxon>
        <taxon>Nocardia</taxon>
    </lineage>
</organism>
<accession>A0ABX8RXD2</accession>
<keyword evidence="1" id="KW-0067">ATP-binding</keyword>
<proteinExistence type="predicted"/>
<dbReference type="InterPro" id="IPR013651">
    <property type="entry name" value="ATP-grasp_RimK-type"/>
</dbReference>
<dbReference type="Pfam" id="PF08443">
    <property type="entry name" value="RimK"/>
    <property type="match status" value="1"/>
</dbReference>
<sequence length="343" mass="38417">MILIISDRRDIHAYFVVVELEKLGIEYGFLNGADFPTSMTMSQSIGEGADLCTFSLEDGSVAKSSEVHAVWYRKPGLPRLHPETGPHEREFAFGESREGLRGLYDALRHAYWISPLDNINKASNKLRQLRTAARLGFNVPRTVYTNDPTTARAFISNIAGGVIYKPVGDGALFERAGRWDPGTVVGEIYASLLDQSTIEAGISRFSACPALFQEYIEKDVELRVTVVGRSVFAAELDSQSHQDASVDWRRGDVLAIEHRVHELPIEVRQKCVSLVEELDLEFGAIDMIKCKDGRYVFLEINPNGQYLWIEDMTGLKISRAIAEQLQRGHEEAIRRGRACQVPC</sequence>
<dbReference type="RefSeq" id="WP_218476683.1">
    <property type="nucleotide sequence ID" value="NZ_BAABJN010000018.1"/>
</dbReference>
<feature type="domain" description="ATP-grasp" evidence="2">
    <location>
        <begin position="129"/>
        <end position="326"/>
    </location>
</feature>
<dbReference type="InterPro" id="IPR011761">
    <property type="entry name" value="ATP-grasp"/>
</dbReference>
<evidence type="ECO:0000313" key="3">
    <source>
        <dbReference type="EMBL" id="QXN94213.1"/>
    </source>
</evidence>
<reference evidence="3 4" key="1">
    <citation type="submission" date="2021-07" db="EMBL/GenBank/DDBJ databases">
        <title>Whole Genome Sequence of Nocardia Iowensis.</title>
        <authorList>
            <person name="Lamm A."/>
            <person name="Collins-Fairclough A.M."/>
            <person name="Bunk B."/>
            <person name="Sproer C."/>
        </authorList>
    </citation>
    <scope>NUCLEOTIDE SEQUENCE [LARGE SCALE GENOMIC DNA]</scope>
    <source>
        <strain evidence="3 4">NRRL 5646</strain>
    </source>
</reference>
<dbReference type="Proteomes" id="UP000694257">
    <property type="component" value="Chromosome"/>
</dbReference>
<dbReference type="EMBL" id="CP078145">
    <property type="protein sequence ID" value="QXN94213.1"/>
    <property type="molecule type" value="Genomic_DNA"/>
</dbReference>
<dbReference type="PANTHER" id="PTHR21621">
    <property type="entry name" value="RIBOSOMAL PROTEIN S6 MODIFICATION PROTEIN"/>
    <property type="match status" value="1"/>
</dbReference>